<dbReference type="GO" id="GO:0003677">
    <property type="term" value="F:DNA binding"/>
    <property type="evidence" value="ECO:0007669"/>
    <property type="project" value="UniProtKB-KW"/>
</dbReference>
<feature type="compositionally biased region" description="Polar residues" evidence="7">
    <location>
        <begin position="319"/>
        <end position="334"/>
    </location>
</feature>
<keyword evidence="4" id="KW-0862">Zinc</keyword>
<dbReference type="PANTHER" id="PTHR12247:SF138">
    <property type="entry name" value="POLYHOMEOTIC DISTAL, ISOFORM A-RELATED"/>
    <property type="match status" value="1"/>
</dbReference>
<protein>
    <recommendedName>
        <fullName evidence="9">SAM domain-containing protein</fullName>
    </recommendedName>
</protein>
<evidence type="ECO:0000256" key="7">
    <source>
        <dbReference type="SAM" id="MobiDB-lite"/>
    </source>
</evidence>
<accession>A0A182JAM9</accession>
<feature type="compositionally biased region" description="Low complexity" evidence="7">
    <location>
        <begin position="185"/>
        <end position="205"/>
    </location>
</feature>
<dbReference type="InterPro" id="IPR012313">
    <property type="entry name" value="Znf_FCS"/>
</dbReference>
<feature type="region of interest" description="Disordered" evidence="7">
    <location>
        <begin position="140"/>
        <end position="205"/>
    </location>
</feature>
<evidence type="ECO:0000256" key="1">
    <source>
        <dbReference type="ARBA" id="ARBA00004123"/>
    </source>
</evidence>
<feature type="region of interest" description="Disordered" evidence="7">
    <location>
        <begin position="295"/>
        <end position="339"/>
    </location>
</feature>
<keyword evidence="6" id="KW-0539">Nucleus</keyword>
<dbReference type="InterPro" id="IPR001660">
    <property type="entry name" value="SAM"/>
</dbReference>
<dbReference type="GO" id="GO:0003682">
    <property type="term" value="F:chromatin binding"/>
    <property type="evidence" value="ECO:0007669"/>
    <property type="project" value="TreeGrafter"/>
</dbReference>
<comment type="subcellular location">
    <subcellularLocation>
        <location evidence="1">Nucleus</location>
    </subcellularLocation>
</comment>
<dbReference type="GO" id="GO:0008270">
    <property type="term" value="F:zinc ion binding"/>
    <property type="evidence" value="ECO:0007669"/>
    <property type="project" value="UniProtKB-KW"/>
</dbReference>
<dbReference type="AlphaFoldDB" id="A0A182JAM9"/>
<feature type="compositionally biased region" description="Low complexity" evidence="7">
    <location>
        <begin position="54"/>
        <end position="79"/>
    </location>
</feature>
<proteinExistence type="predicted"/>
<evidence type="ECO:0008006" key="9">
    <source>
        <dbReference type="Google" id="ProtNLM"/>
    </source>
</evidence>
<dbReference type="InterPro" id="IPR050548">
    <property type="entry name" value="PcG_chromatin_remod_factors"/>
</dbReference>
<keyword evidence="2" id="KW-0479">Metal-binding</keyword>
<dbReference type="Gene3D" id="1.10.150.50">
    <property type="entry name" value="Transcription Factor, Ets-1"/>
    <property type="match status" value="1"/>
</dbReference>
<dbReference type="GO" id="GO:0045892">
    <property type="term" value="P:negative regulation of DNA-templated transcription"/>
    <property type="evidence" value="ECO:0007669"/>
    <property type="project" value="TreeGrafter"/>
</dbReference>
<feature type="compositionally biased region" description="Low complexity" evidence="7">
    <location>
        <begin position="140"/>
        <end position="178"/>
    </location>
</feature>
<dbReference type="InterPro" id="IPR013761">
    <property type="entry name" value="SAM/pointed_sf"/>
</dbReference>
<reference evidence="8" key="1">
    <citation type="submission" date="2022-08" db="UniProtKB">
        <authorList>
            <consortium name="EnsemblMetazoa"/>
        </authorList>
    </citation>
    <scope>IDENTIFICATION</scope>
    <source>
        <strain evidence="8">EBRO</strain>
    </source>
</reference>
<organism evidence="8">
    <name type="scientific">Anopheles atroparvus</name>
    <name type="common">European mosquito</name>
    <dbReference type="NCBI Taxonomy" id="41427"/>
    <lineage>
        <taxon>Eukaryota</taxon>
        <taxon>Metazoa</taxon>
        <taxon>Ecdysozoa</taxon>
        <taxon>Arthropoda</taxon>
        <taxon>Hexapoda</taxon>
        <taxon>Insecta</taxon>
        <taxon>Pterygota</taxon>
        <taxon>Neoptera</taxon>
        <taxon>Endopterygota</taxon>
        <taxon>Diptera</taxon>
        <taxon>Nematocera</taxon>
        <taxon>Culicoidea</taxon>
        <taxon>Culicidae</taxon>
        <taxon>Anophelinae</taxon>
        <taxon>Anopheles</taxon>
    </lineage>
</organism>
<dbReference type="InterPro" id="IPR038603">
    <property type="entry name" value="Znf_FCS_sf"/>
</dbReference>
<name>A0A182JAM9_ANOAO</name>
<dbReference type="PROSITE" id="PS50105">
    <property type="entry name" value="SAM_DOMAIN"/>
    <property type="match status" value="1"/>
</dbReference>
<feature type="compositionally biased region" description="Basic and acidic residues" evidence="7">
    <location>
        <begin position="302"/>
        <end position="318"/>
    </location>
</feature>
<feature type="compositionally biased region" description="Low complexity" evidence="7">
    <location>
        <begin position="239"/>
        <end position="250"/>
    </location>
</feature>
<evidence type="ECO:0000256" key="3">
    <source>
        <dbReference type="ARBA" id="ARBA00022771"/>
    </source>
</evidence>
<dbReference type="EnsemblMetazoa" id="AATE014521-RA">
    <property type="protein sequence ID" value="AATE014521-PA.1"/>
    <property type="gene ID" value="AATE014521"/>
</dbReference>
<keyword evidence="5" id="KW-0238">DNA-binding</keyword>
<dbReference type="Gene3D" id="3.30.60.160">
    <property type="match status" value="1"/>
</dbReference>
<evidence type="ECO:0000256" key="6">
    <source>
        <dbReference type="ARBA" id="ARBA00023242"/>
    </source>
</evidence>
<dbReference type="SUPFAM" id="SSF47769">
    <property type="entry name" value="SAM/Pointed domain"/>
    <property type="match status" value="1"/>
</dbReference>
<dbReference type="STRING" id="41427.A0A182JAM9"/>
<dbReference type="SMART" id="SM00454">
    <property type="entry name" value="SAM"/>
    <property type="match status" value="1"/>
</dbReference>
<evidence type="ECO:0000256" key="4">
    <source>
        <dbReference type="ARBA" id="ARBA00022833"/>
    </source>
</evidence>
<evidence type="ECO:0000256" key="5">
    <source>
        <dbReference type="ARBA" id="ARBA00023125"/>
    </source>
</evidence>
<feature type="compositionally biased region" description="Polar residues" evidence="7">
    <location>
        <begin position="40"/>
        <end position="51"/>
    </location>
</feature>
<feature type="region of interest" description="Disordered" evidence="7">
    <location>
        <begin position="239"/>
        <end position="273"/>
    </location>
</feature>
<feature type="compositionally biased region" description="Basic and acidic residues" evidence="7">
    <location>
        <begin position="11"/>
        <end position="21"/>
    </location>
</feature>
<dbReference type="PANTHER" id="PTHR12247">
    <property type="entry name" value="POLYCOMB GROUP PROTEIN"/>
    <property type="match status" value="1"/>
</dbReference>
<keyword evidence="3" id="KW-0863">Zinc-finger</keyword>
<evidence type="ECO:0000313" key="8">
    <source>
        <dbReference type="EnsemblMetazoa" id="AATE014521-PA.1"/>
    </source>
</evidence>
<dbReference type="CDD" id="cd09577">
    <property type="entry name" value="SAM_Ph1_2_3"/>
    <property type="match status" value="1"/>
</dbReference>
<sequence>MAGAWMVQFRTPEEVSGRESEQTAGSAATATAADGGSDAQLNGTGSSTPMDTTPAPGGNVVPAPATSTAASTGTDATATSSVASKAAPSFQSMMFHFPAGLSGITSVSSAPGATTTTSVSSTIASVSSASTATSTTASLASSGATSEPSSAPSTVSTASLTSSASSTATTNSTTTMTSTGGGEQPTSAAAVAASTTSTTTTGGTPTTAIAAITGTSAIPVSNIGANGVLSTGASVVSAGTTTTTSTSSSSPGLPPPVQTKAGSNGDKGGIPKATIKPNVLTHVIEGFVIQEADEPFAVQRQRYPERDNSDEPPKKRATNEGNSPLSPSSQSADGSGNCEVCGKSELRSKIKRKRFCSVSCARSVKQNSTDQISSPVQNGTPGTPGLPLGGTLAVQPGSNGTATADPSMVGSMNGLLATAAPAAVVVPAVDSSSLGQLQAHAAAAAANAEEGSSILRWSVQDVYEFIRGLPGCSDYAEDFVNQEIDGQALLLLKENHLVSTMDMKLGPALKIVARVNLMKTTIAGGVPEGQQQQQGT</sequence>
<dbReference type="GO" id="GO:0042393">
    <property type="term" value="F:histone binding"/>
    <property type="evidence" value="ECO:0007669"/>
    <property type="project" value="TreeGrafter"/>
</dbReference>
<dbReference type="GO" id="GO:0035102">
    <property type="term" value="C:PRC1 complex"/>
    <property type="evidence" value="ECO:0007669"/>
    <property type="project" value="TreeGrafter"/>
</dbReference>
<dbReference type="VEuPathDB" id="VectorBase:AATE014521"/>
<dbReference type="PROSITE" id="PS51024">
    <property type="entry name" value="ZF_FCS"/>
    <property type="match status" value="1"/>
</dbReference>
<feature type="region of interest" description="Disordered" evidence="7">
    <location>
        <begin position="1"/>
        <end position="79"/>
    </location>
</feature>
<evidence type="ECO:0000256" key="2">
    <source>
        <dbReference type="ARBA" id="ARBA00022723"/>
    </source>
</evidence>
<feature type="compositionally biased region" description="Low complexity" evidence="7">
    <location>
        <begin position="23"/>
        <end position="39"/>
    </location>
</feature>
<dbReference type="Pfam" id="PF00536">
    <property type="entry name" value="SAM_1"/>
    <property type="match status" value="1"/>
</dbReference>